<evidence type="ECO:0000313" key="10">
    <source>
        <dbReference type="Proteomes" id="UP000095332"/>
    </source>
</evidence>
<evidence type="ECO:0000313" key="11">
    <source>
        <dbReference type="Proteomes" id="UP000450599"/>
    </source>
</evidence>
<feature type="domain" description="N-acetyltransferase" evidence="6">
    <location>
        <begin position="100"/>
        <end position="170"/>
    </location>
</feature>
<proteinExistence type="predicted"/>
<keyword evidence="4" id="KW-0012">Acyltransferase</keyword>
<reference evidence="7 10" key="1">
    <citation type="submission" date="2015-09" db="EMBL/GenBank/DDBJ databases">
        <authorList>
            <consortium name="Pathogen Informatics"/>
        </authorList>
    </citation>
    <scope>NUCLEOTIDE SEQUENCE [LARGE SCALE GENOMIC DNA]</scope>
    <source>
        <strain evidence="7 10">2789STDY5834948</strain>
    </source>
</reference>
<keyword evidence="1" id="KW-0678">Repressor</keyword>
<evidence type="ECO:0000256" key="3">
    <source>
        <dbReference type="ARBA" id="ARBA00022679"/>
    </source>
</evidence>
<accession>A0A174WPB2</accession>
<dbReference type="Gene3D" id="3.40.630.30">
    <property type="match status" value="1"/>
</dbReference>
<evidence type="ECO:0000313" key="7">
    <source>
        <dbReference type="EMBL" id="CUQ48952.1"/>
    </source>
</evidence>
<dbReference type="InterPro" id="IPR016181">
    <property type="entry name" value="Acyl_CoA_acyltransferase"/>
</dbReference>
<organism evidence="7 10">
    <name type="scientific">Parabacteroides distasonis</name>
    <dbReference type="NCBI Taxonomy" id="823"/>
    <lineage>
        <taxon>Bacteria</taxon>
        <taxon>Pseudomonadati</taxon>
        <taxon>Bacteroidota</taxon>
        <taxon>Bacteroidia</taxon>
        <taxon>Bacteroidales</taxon>
        <taxon>Tannerellaceae</taxon>
        <taxon>Parabacteroides</taxon>
    </lineage>
</organism>
<dbReference type="RefSeq" id="WP_057329177.1">
    <property type="nucleotide sequence ID" value="NZ_CZBM01000016.1"/>
</dbReference>
<dbReference type="EMBL" id="WKMW01000013">
    <property type="protein sequence ID" value="MRY85248.1"/>
    <property type="molecule type" value="Genomic_DNA"/>
</dbReference>
<dbReference type="GO" id="GO:0016747">
    <property type="term" value="F:acyltransferase activity, transferring groups other than amino-acyl groups"/>
    <property type="evidence" value="ECO:0007669"/>
    <property type="project" value="InterPro"/>
</dbReference>
<keyword evidence="3 8" id="KW-0808">Transferase</keyword>
<gene>
    <name evidence="7" type="ORF">ERS852560_03353</name>
    <name evidence="9" type="ORF">GKD54_14905</name>
    <name evidence="8" type="ORF">GKD58_13455</name>
</gene>
<keyword evidence="2" id="KW-1277">Toxin-antitoxin system</keyword>
<reference evidence="11 12" key="2">
    <citation type="journal article" date="2019" name="Nat. Med.">
        <title>A library of human gut bacterial isolates paired with longitudinal multiomics data enables mechanistic microbiome research.</title>
        <authorList>
            <person name="Poyet M."/>
            <person name="Groussin M."/>
            <person name="Gibbons S.M."/>
            <person name="Avila-Pacheco J."/>
            <person name="Jiang X."/>
            <person name="Kearney S.M."/>
            <person name="Perrotta A.R."/>
            <person name="Berdy B."/>
            <person name="Zhao S."/>
            <person name="Lieberman T.D."/>
            <person name="Swanson P.K."/>
            <person name="Smith M."/>
            <person name="Roesemann S."/>
            <person name="Alexander J.E."/>
            <person name="Rich S.A."/>
            <person name="Livny J."/>
            <person name="Vlamakis H."/>
            <person name="Clish C."/>
            <person name="Bullock K."/>
            <person name="Deik A."/>
            <person name="Scott J."/>
            <person name="Pierce K.A."/>
            <person name="Xavier R.J."/>
            <person name="Alm E.J."/>
        </authorList>
    </citation>
    <scope>NUCLEOTIDE SEQUENCE [LARGE SCALE GENOMIC DNA]</scope>
    <source>
        <strain evidence="9 12">BIOML-A10</strain>
        <strain evidence="8 11">BIOML-A11</strain>
    </source>
</reference>
<dbReference type="Proteomes" id="UP000095332">
    <property type="component" value="Unassembled WGS sequence"/>
</dbReference>
<dbReference type="InterPro" id="IPR000182">
    <property type="entry name" value="GNAT_dom"/>
</dbReference>
<evidence type="ECO:0000259" key="6">
    <source>
        <dbReference type="Pfam" id="PF13673"/>
    </source>
</evidence>
<evidence type="ECO:0000256" key="2">
    <source>
        <dbReference type="ARBA" id="ARBA00022649"/>
    </source>
</evidence>
<protein>
    <submittedName>
        <fullName evidence="8">GNAT family N-acetyltransferase</fullName>
    </submittedName>
</protein>
<evidence type="ECO:0000313" key="12">
    <source>
        <dbReference type="Proteomes" id="UP000471216"/>
    </source>
</evidence>
<dbReference type="Proteomes" id="UP000471216">
    <property type="component" value="Unassembled WGS sequence"/>
</dbReference>
<evidence type="ECO:0000256" key="4">
    <source>
        <dbReference type="ARBA" id="ARBA00023315"/>
    </source>
</evidence>
<evidence type="ECO:0000313" key="9">
    <source>
        <dbReference type="EMBL" id="MRZ07471.1"/>
    </source>
</evidence>
<dbReference type="EMBL" id="CZBM01000016">
    <property type="protein sequence ID" value="CUQ48952.1"/>
    <property type="molecule type" value="Genomic_DNA"/>
</dbReference>
<name>A0A174WPB2_PARDI</name>
<dbReference type="AlphaFoldDB" id="A0A174WPB2"/>
<dbReference type="PANTHER" id="PTHR36449:SF1">
    <property type="entry name" value="ACETYLTRANSFERASE"/>
    <property type="match status" value="1"/>
</dbReference>
<evidence type="ECO:0000313" key="8">
    <source>
        <dbReference type="EMBL" id="MRY85248.1"/>
    </source>
</evidence>
<evidence type="ECO:0000256" key="1">
    <source>
        <dbReference type="ARBA" id="ARBA00022491"/>
    </source>
</evidence>
<sequence length="178" mass="21019">MQPKHLNLQILSEQVDLHSFNCGDEDLNDFLINNAYQSMIHRMSLTYILKENEQVVAYFSLLFDKISKEDTRNTTSFIEFKSNKGLIMEGKDFKSYPSLKVGRLGVNIRCQKRQLGHLILDYIKRLTLTQQLAGCRFITVDAYRTAFTFYEKNGFEYLTLKDVNDHTRLMYYDLYRLL</sequence>
<dbReference type="PANTHER" id="PTHR36449">
    <property type="entry name" value="ACETYLTRANSFERASE-RELATED"/>
    <property type="match status" value="1"/>
</dbReference>
<dbReference type="EMBL" id="WKMX01000014">
    <property type="protein sequence ID" value="MRZ07471.1"/>
    <property type="molecule type" value="Genomic_DNA"/>
</dbReference>
<dbReference type="SUPFAM" id="SSF55729">
    <property type="entry name" value="Acyl-CoA N-acyltransferases (Nat)"/>
    <property type="match status" value="1"/>
</dbReference>
<dbReference type="Pfam" id="PF13673">
    <property type="entry name" value="Acetyltransf_10"/>
    <property type="match status" value="1"/>
</dbReference>
<evidence type="ECO:0000256" key="5">
    <source>
        <dbReference type="ARBA" id="ARBA00049880"/>
    </source>
</evidence>
<dbReference type="Proteomes" id="UP000450599">
    <property type="component" value="Unassembled WGS sequence"/>
</dbReference>
<comment type="catalytic activity">
    <reaction evidence="5">
        <text>glycyl-tRNA(Gly) + acetyl-CoA = N-acetylglycyl-tRNA(Gly) + CoA + H(+)</text>
        <dbReference type="Rhea" id="RHEA:81867"/>
        <dbReference type="Rhea" id="RHEA-COMP:9683"/>
        <dbReference type="Rhea" id="RHEA-COMP:19766"/>
        <dbReference type="ChEBI" id="CHEBI:15378"/>
        <dbReference type="ChEBI" id="CHEBI:57287"/>
        <dbReference type="ChEBI" id="CHEBI:57288"/>
        <dbReference type="ChEBI" id="CHEBI:78522"/>
        <dbReference type="ChEBI" id="CHEBI:232036"/>
    </reaction>
</comment>